<reference evidence="1" key="1">
    <citation type="journal article" date="2020" name="Phytopathology">
        <title>Genome Sequence Resources of Colletotrichum truncatum, C. plurivorum, C. musicola, and C. sojae: Four Species Pathogenic to Soybean (Glycine max).</title>
        <authorList>
            <person name="Rogerio F."/>
            <person name="Boufleur T.R."/>
            <person name="Ciampi-Guillardi M."/>
            <person name="Sukno S.A."/>
            <person name="Thon M.R."/>
            <person name="Massola Junior N.S."/>
            <person name="Baroncelli R."/>
        </authorList>
    </citation>
    <scope>NUCLEOTIDE SEQUENCE</scope>
    <source>
        <strain evidence="1">LFN0074</strain>
    </source>
</reference>
<evidence type="ECO:0000313" key="1">
    <source>
        <dbReference type="EMBL" id="KAF6843065.1"/>
    </source>
</evidence>
<dbReference type="Proteomes" id="UP000639643">
    <property type="component" value="Unassembled WGS sequence"/>
</dbReference>
<protein>
    <submittedName>
        <fullName evidence="1">Uncharacterized protein</fullName>
    </submittedName>
</protein>
<accession>A0A8H6NV70</accession>
<proteinExistence type="predicted"/>
<organism evidence="1 2">
    <name type="scientific">Colletotrichum musicola</name>
    <dbReference type="NCBI Taxonomy" id="2175873"/>
    <lineage>
        <taxon>Eukaryota</taxon>
        <taxon>Fungi</taxon>
        <taxon>Dikarya</taxon>
        <taxon>Ascomycota</taxon>
        <taxon>Pezizomycotina</taxon>
        <taxon>Sordariomycetes</taxon>
        <taxon>Hypocreomycetidae</taxon>
        <taxon>Glomerellales</taxon>
        <taxon>Glomerellaceae</taxon>
        <taxon>Colletotrichum</taxon>
        <taxon>Colletotrichum orchidearum species complex</taxon>
    </lineage>
</organism>
<keyword evidence="2" id="KW-1185">Reference proteome</keyword>
<dbReference type="EMBL" id="WIGM01000052">
    <property type="protein sequence ID" value="KAF6843065.1"/>
    <property type="molecule type" value="Genomic_DNA"/>
</dbReference>
<sequence length="88" mass="9220">MAWAPVFHVLLEELDTGGWATLEAGDQELENGRCKPWKRGRGPTARGTTAAVVTASGPYSPPALPAAVVSVPLGVISHFRPLNPFGLG</sequence>
<comment type="caution">
    <text evidence="1">The sequence shown here is derived from an EMBL/GenBank/DDBJ whole genome shotgun (WGS) entry which is preliminary data.</text>
</comment>
<evidence type="ECO:0000313" key="2">
    <source>
        <dbReference type="Proteomes" id="UP000639643"/>
    </source>
</evidence>
<gene>
    <name evidence="1" type="ORF">CMUS01_02482</name>
</gene>
<dbReference type="AlphaFoldDB" id="A0A8H6NV70"/>
<name>A0A8H6NV70_9PEZI</name>